<reference evidence="1" key="2">
    <citation type="submission" date="2023-02" db="EMBL/GenBank/DDBJ databases">
        <authorList>
            <person name="Sun Q."/>
            <person name="Mori K."/>
        </authorList>
    </citation>
    <scope>NUCLEOTIDE SEQUENCE</scope>
    <source>
        <strain evidence="1">NBRC 112290</strain>
    </source>
</reference>
<dbReference type="SUPFAM" id="SSF56235">
    <property type="entry name" value="N-terminal nucleophile aminohydrolases (Ntn hydrolases)"/>
    <property type="match status" value="1"/>
</dbReference>
<sequence>MTLSLVARGEGGAFGMVVASSSPAVAARCLHLRPGVGAAASQNVTDPGLGPALLDLMAEGTFAPDAVATLASRAPFAQHRQITAVDTTGRTGVHTGADALGVVGSSADENCLAAGNLLDNPEVLEAMTTAFRESAGTPLERRLLAALQAGLDRGGEAGPLRSAGLAVVEDVAWRTTDLRVDDHDRPVAELGRLLDLWMPQKQDYLDRALRPGAAPSYGVPGDE</sequence>
<name>A0AA38CVK9_9MICO</name>
<dbReference type="Gene3D" id="3.60.20.10">
    <property type="entry name" value="Glutamine Phosphoribosylpyrophosphate, subunit 1, domain 1"/>
    <property type="match status" value="1"/>
</dbReference>
<reference evidence="1" key="1">
    <citation type="journal article" date="2014" name="Int. J. Syst. Evol. Microbiol.">
        <title>Complete genome sequence of Corynebacterium casei LMG S-19264T (=DSM 44701T), isolated from a smear-ripened cheese.</title>
        <authorList>
            <consortium name="US DOE Joint Genome Institute (JGI-PGF)"/>
            <person name="Walter F."/>
            <person name="Albersmeier A."/>
            <person name="Kalinowski J."/>
            <person name="Ruckert C."/>
        </authorList>
    </citation>
    <scope>NUCLEOTIDE SEQUENCE</scope>
    <source>
        <strain evidence="1">NBRC 112290</strain>
    </source>
</reference>
<dbReference type="EMBL" id="BSUM01000001">
    <property type="protein sequence ID" value="GMA32562.1"/>
    <property type="molecule type" value="Genomic_DNA"/>
</dbReference>
<protein>
    <recommendedName>
        <fullName evidence="3">DUF1028 domain-containing protein</fullName>
    </recommendedName>
</protein>
<keyword evidence="2" id="KW-1185">Reference proteome</keyword>
<evidence type="ECO:0008006" key="3">
    <source>
        <dbReference type="Google" id="ProtNLM"/>
    </source>
</evidence>
<dbReference type="InterPro" id="IPR010430">
    <property type="entry name" value="DUF1028"/>
</dbReference>
<accession>A0AA38CVK9</accession>
<dbReference type="InterPro" id="IPR029055">
    <property type="entry name" value="Ntn_hydrolases_N"/>
</dbReference>
<comment type="caution">
    <text evidence="1">The sequence shown here is derived from an EMBL/GenBank/DDBJ whole genome shotgun (WGS) entry which is preliminary data.</text>
</comment>
<dbReference type="PANTHER" id="PTHR39328">
    <property type="entry name" value="BLL2871 PROTEIN"/>
    <property type="match status" value="1"/>
</dbReference>
<proteinExistence type="predicted"/>
<gene>
    <name evidence="1" type="ORF">GCM10025875_25540</name>
</gene>
<evidence type="ECO:0000313" key="2">
    <source>
        <dbReference type="Proteomes" id="UP001157161"/>
    </source>
</evidence>
<dbReference type="RefSeq" id="WP_284251234.1">
    <property type="nucleotide sequence ID" value="NZ_BSUM01000001.1"/>
</dbReference>
<dbReference type="PANTHER" id="PTHR39328:SF1">
    <property type="entry name" value="BLL2871 PROTEIN"/>
    <property type="match status" value="1"/>
</dbReference>
<dbReference type="AlphaFoldDB" id="A0AA38CVK9"/>
<evidence type="ECO:0000313" key="1">
    <source>
        <dbReference type="EMBL" id="GMA32562.1"/>
    </source>
</evidence>
<organism evidence="1 2">
    <name type="scientific">Litorihabitans aurantiacus</name>
    <dbReference type="NCBI Taxonomy" id="1930061"/>
    <lineage>
        <taxon>Bacteria</taxon>
        <taxon>Bacillati</taxon>
        <taxon>Actinomycetota</taxon>
        <taxon>Actinomycetes</taxon>
        <taxon>Micrococcales</taxon>
        <taxon>Beutenbergiaceae</taxon>
        <taxon>Litorihabitans</taxon>
    </lineage>
</organism>
<dbReference type="Proteomes" id="UP001157161">
    <property type="component" value="Unassembled WGS sequence"/>
</dbReference>
<dbReference type="Pfam" id="PF06267">
    <property type="entry name" value="DUF1028"/>
    <property type="match status" value="1"/>
</dbReference>